<dbReference type="GO" id="GO:0051920">
    <property type="term" value="F:peroxiredoxin activity"/>
    <property type="evidence" value="ECO:0007669"/>
    <property type="project" value="InterPro"/>
</dbReference>
<dbReference type="Gene3D" id="1.20.1290.10">
    <property type="entry name" value="AhpD-like"/>
    <property type="match status" value="1"/>
</dbReference>
<name>A0A1H2PM82_9BURK</name>
<dbReference type="AlphaFoldDB" id="A0A1H2PM82"/>
<sequence>MRDDALEKGFAMRRRVVGAKHVEASLTSGDDFAQPMQELATRYCWGDVWNREGLELKTRSLLIVAMLASLNRPTELRLHIRGALRNGAGRAEIRETLLQVAVYAGMPAGLEAFRQAKTAFGEHESDGETVTP</sequence>
<dbReference type="SUPFAM" id="SSF69118">
    <property type="entry name" value="AhpD-like"/>
    <property type="match status" value="1"/>
</dbReference>
<accession>A0A1H2PM82</accession>
<dbReference type="InterPro" id="IPR052512">
    <property type="entry name" value="4CMD/NDH-1_regulator"/>
</dbReference>
<dbReference type="RefSeq" id="WP_091905537.1">
    <property type="nucleotide sequence ID" value="NZ_FNLO01000002.1"/>
</dbReference>
<protein>
    <submittedName>
        <fullName evidence="2">4-carboxymuconolactone decarboxylase</fullName>
    </submittedName>
</protein>
<feature type="domain" description="Carboxymuconolactone decarboxylase-like" evidence="1">
    <location>
        <begin position="36"/>
        <end position="117"/>
    </location>
</feature>
<evidence type="ECO:0000313" key="2">
    <source>
        <dbReference type="EMBL" id="SDV47213.1"/>
    </source>
</evidence>
<dbReference type="EMBL" id="FNLO01000002">
    <property type="protein sequence ID" value="SDV47213.1"/>
    <property type="molecule type" value="Genomic_DNA"/>
</dbReference>
<dbReference type="PANTHER" id="PTHR33570:SF2">
    <property type="entry name" value="CARBOXYMUCONOLACTONE DECARBOXYLASE-LIKE DOMAIN-CONTAINING PROTEIN"/>
    <property type="match status" value="1"/>
</dbReference>
<evidence type="ECO:0000313" key="3">
    <source>
        <dbReference type="Proteomes" id="UP000243719"/>
    </source>
</evidence>
<dbReference type="Pfam" id="PF02627">
    <property type="entry name" value="CMD"/>
    <property type="match status" value="1"/>
</dbReference>
<organism evidence="2 3">
    <name type="scientific">Chitinasiproducens palmae</name>
    <dbReference type="NCBI Taxonomy" id="1770053"/>
    <lineage>
        <taxon>Bacteria</taxon>
        <taxon>Pseudomonadati</taxon>
        <taxon>Pseudomonadota</taxon>
        <taxon>Betaproteobacteria</taxon>
        <taxon>Burkholderiales</taxon>
        <taxon>Burkholderiaceae</taxon>
        <taxon>Chitinasiproducens</taxon>
    </lineage>
</organism>
<dbReference type="InterPro" id="IPR003779">
    <property type="entry name" value="CMD-like"/>
</dbReference>
<evidence type="ECO:0000259" key="1">
    <source>
        <dbReference type="Pfam" id="PF02627"/>
    </source>
</evidence>
<dbReference type="STRING" id="1770053.SAMN05216551_102371"/>
<gene>
    <name evidence="2" type="ORF">SAMN05216551_102371</name>
</gene>
<dbReference type="OrthoDB" id="9801400at2"/>
<dbReference type="Proteomes" id="UP000243719">
    <property type="component" value="Unassembled WGS sequence"/>
</dbReference>
<dbReference type="InterPro" id="IPR029032">
    <property type="entry name" value="AhpD-like"/>
</dbReference>
<dbReference type="PANTHER" id="PTHR33570">
    <property type="entry name" value="4-CARBOXYMUCONOLACTONE DECARBOXYLASE FAMILY PROTEIN"/>
    <property type="match status" value="1"/>
</dbReference>
<keyword evidence="3" id="KW-1185">Reference proteome</keyword>
<proteinExistence type="predicted"/>
<reference evidence="3" key="1">
    <citation type="submission" date="2016-09" db="EMBL/GenBank/DDBJ databases">
        <authorList>
            <person name="Varghese N."/>
            <person name="Submissions S."/>
        </authorList>
    </citation>
    <scope>NUCLEOTIDE SEQUENCE [LARGE SCALE GENOMIC DNA]</scope>
    <source>
        <strain evidence="3">JS23</strain>
    </source>
</reference>